<keyword evidence="3" id="KW-1185">Reference proteome</keyword>
<reference evidence="2 3" key="1">
    <citation type="submission" date="2019-02" db="EMBL/GenBank/DDBJ databases">
        <title>Deep-cultivation of Planctomycetes and their phenomic and genomic characterization uncovers novel biology.</title>
        <authorList>
            <person name="Wiegand S."/>
            <person name="Jogler M."/>
            <person name="Boedeker C."/>
            <person name="Pinto D."/>
            <person name="Vollmers J."/>
            <person name="Rivas-Marin E."/>
            <person name="Kohn T."/>
            <person name="Peeters S.H."/>
            <person name="Heuer A."/>
            <person name="Rast P."/>
            <person name="Oberbeckmann S."/>
            <person name="Bunk B."/>
            <person name="Jeske O."/>
            <person name="Meyerdierks A."/>
            <person name="Storesund J.E."/>
            <person name="Kallscheuer N."/>
            <person name="Luecker S."/>
            <person name="Lage O.M."/>
            <person name="Pohl T."/>
            <person name="Merkel B.J."/>
            <person name="Hornburger P."/>
            <person name="Mueller R.-W."/>
            <person name="Bruemmer F."/>
            <person name="Labrenz M."/>
            <person name="Spormann A.M."/>
            <person name="Op Den Camp H."/>
            <person name="Overmann J."/>
            <person name="Amann R."/>
            <person name="Jetten M.S.M."/>
            <person name="Mascher T."/>
            <person name="Medema M.H."/>
            <person name="Devos D.P."/>
            <person name="Kaster A.-K."/>
            <person name="Ovreas L."/>
            <person name="Rohde M."/>
            <person name="Galperin M.Y."/>
            <person name="Jogler C."/>
        </authorList>
    </citation>
    <scope>NUCLEOTIDE SEQUENCE [LARGE SCALE GENOMIC DNA]</scope>
    <source>
        <strain evidence="2 3">Enr8</strain>
    </source>
</reference>
<dbReference type="EMBL" id="SJPF01000001">
    <property type="protein sequence ID" value="TWT38377.1"/>
    <property type="molecule type" value="Genomic_DNA"/>
</dbReference>
<evidence type="ECO:0000313" key="2">
    <source>
        <dbReference type="EMBL" id="TWT38377.1"/>
    </source>
</evidence>
<evidence type="ECO:0000313" key="3">
    <source>
        <dbReference type="Proteomes" id="UP000318878"/>
    </source>
</evidence>
<dbReference type="OrthoDB" id="9873614at2"/>
<accession>A0A5C5VK96</accession>
<dbReference type="Proteomes" id="UP000318878">
    <property type="component" value="Unassembled WGS sequence"/>
</dbReference>
<sequence>MSLDLGDFQNLMGDVDTYIGKIADAQSRLVNQQHRDLFEDLLTKMREARQEAEVSVPAAINSLNERKERVKEKLKKLNDEAPQRKARREALVKQAKEAKARREADKKKILAKPVKPKLAKVKMPKGWGDQLKDELLNKFGKLPAAPMSAPRDAAIWDDWQWNGDKPLGEG</sequence>
<name>A0A5C5VK96_9BACT</name>
<dbReference type="RefSeq" id="WP_146428639.1">
    <property type="nucleotide sequence ID" value="NZ_SJPF01000001.1"/>
</dbReference>
<gene>
    <name evidence="2" type="ORF">Enr8_00690</name>
</gene>
<proteinExistence type="predicted"/>
<feature type="region of interest" description="Disordered" evidence="1">
    <location>
        <begin position="75"/>
        <end position="109"/>
    </location>
</feature>
<organism evidence="2 3">
    <name type="scientific">Blastopirellula retiformator</name>
    <dbReference type="NCBI Taxonomy" id="2527970"/>
    <lineage>
        <taxon>Bacteria</taxon>
        <taxon>Pseudomonadati</taxon>
        <taxon>Planctomycetota</taxon>
        <taxon>Planctomycetia</taxon>
        <taxon>Pirellulales</taxon>
        <taxon>Pirellulaceae</taxon>
        <taxon>Blastopirellula</taxon>
    </lineage>
</organism>
<protein>
    <submittedName>
        <fullName evidence="2">Uncharacterized protein</fullName>
    </submittedName>
</protein>
<feature type="compositionally biased region" description="Basic and acidic residues" evidence="1">
    <location>
        <begin position="75"/>
        <end position="108"/>
    </location>
</feature>
<evidence type="ECO:0000256" key="1">
    <source>
        <dbReference type="SAM" id="MobiDB-lite"/>
    </source>
</evidence>
<dbReference type="AlphaFoldDB" id="A0A5C5VK96"/>
<comment type="caution">
    <text evidence="2">The sequence shown here is derived from an EMBL/GenBank/DDBJ whole genome shotgun (WGS) entry which is preliminary data.</text>
</comment>